<name>A0A0H5QNI2_9EUKA</name>
<evidence type="ECO:0000256" key="2">
    <source>
        <dbReference type="SAM" id="Coils"/>
    </source>
</evidence>
<evidence type="ECO:0000259" key="3">
    <source>
        <dbReference type="PROSITE" id="PS50089"/>
    </source>
</evidence>
<dbReference type="PROSITE" id="PS50089">
    <property type="entry name" value="ZF_RING_2"/>
    <property type="match status" value="1"/>
</dbReference>
<keyword evidence="2" id="KW-0175">Coiled coil</keyword>
<feature type="coiled-coil region" evidence="2">
    <location>
        <begin position="175"/>
        <end position="238"/>
    </location>
</feature>
<keyword evidence="1" id="KW-0863">Zinc-finger</keyword>
<evidence type="ECO:0000313" key="4">
    <source>
        <dbReference type="EMBL" id="CRZ03558.1"/>
    </source>
</evidence>
<keyword evidence="1" id="KW-0862">Zinc</keyword>
<dbReference type="InterPro" id="IPR013083">
    <property type="entry name" value="Znf_RING/FYVE/PHD"/>
</dbReference>
<feature type="domain" description="RING-type" evidence="3">
    <location>
        <begin position="463"/>
        <end position="496"/>
    </location>
</feature>
<feature type="coiled-coil region" evidence="2">
    <location>
        <begin position="84"/>
        <end position="118"/>
    </location>
</feature>
<dbReference type="EMBL" id="HACM01003116">
    <property type="protein sequence ID" value="CRZ03558.1"/>
    <property type="molecule type" value="Transcribed_RNA"/>
</dbReference>
<dbReference type="AlphaFoldDB" id="A0A0H5QNI2"/>
<protein>
    <recommendedName>
        <fullName evidence="3">RING-type domain-containing protein</fullName>
    </recommendedName>
</protein>
<dbReference type="Gene3D" id="3.30.40.10">
    <property type="entry name" value="Zinc/RING finger domain, C3HC4 (zinc finger)"/>
    <property type="match status" value="1"/>
</dbReference>
<proteinExistence type="predicted"/>
<dbReference type="InterPro" id="IPR001841">
    <property type="entry name" value="Znf_RING"/>
</dbReference>
<reference evidence="4" key="1">
    <citation type="submission" date="2015-04" db="EMBL/GenBank/DDBJ databases">
        <title>The genome sequence of the plant pathogenic Rhizarian Plasmodiophora brassicae reveals insights in its biotrophic life cycle and the origin of chitin synthesis.</title>
        <authorList>
            <person name="Schwelm A."/>
            <person name="Fogelqvist J."/>
            <person name="Knaust A."/>
            <person name="Julke S."/>
            <person name="Lilja T."/>
            <person name="Dhandapani V."/>
            <person name="Bonilla-Rosso G."/>
            <person name="Karlsson M."/>
            <person name="Shevchenko A."/>
            <person name="Choi S.R."/>
            <person name="Kim H.G."/>
            <person name="Park J.Y."/>
            <person name="Lim Y.P."/>
            <person name="Ludwig-Muller J."/>
            <person name="Dixelius C."/>
        </authorList>
    </citation>
    <scope>NUCLEOTIDE SEQUENCE</scope>
    <source>
        <tissue evidence="4">Potato root galls</tissue>
    </source>
</reference>
<sequence>MSKGAAKELKRIIALGNVPGNPCPDDGMEAIRDKFERMKSLSDVDKQVIELIQERMTQQRSEFAQRRTTTRMICSKFEDLERICRADREHAELLKNTVEEQQQELVKVRCEKDSLATLNETLRQEVAAKREAYAAIVNRCAEKDALIVAQNTEIATLNEVVHRRNIQNSDACKQYMDSTQTIERLQQERNGLSQELSDIRKRIVEMEAARESNDRQFTEGMQERIGRLELENQELQVNTTRDSLEYRQQMAALKADLQLQTQANAVVVAKLREESDQAKTELDQVRNRMDDEINGHREELARRITDLRELEVNYRCLKDDFENAQIQVTTFMNGEHVWHEKHDELRTQLQDTILELRCCQSHNVELLEGNAKCVDLENRVAQLGNVISYMKQQTLQDRVNLDQEIEIERSKIHQLNTVIEGHRIKEKSSADRVARLCATECEVRAAVAKLLNAQETMEGSFTCLVCMKLFNDAMTCVPCGHVVCRACSSQELCRECCRPTTSAIPNRNMDALTGKFTYSRVVLSKLKEDLSSSPLFSE</sequence>
<keyword evidence="1" id="KW-0479">Metal-binding</keyword>
<dbReference type="GO" id="GO:0008270">
    <property type="term" value="F:zinc ion binding"/>
    <property type="evidence" value="ECO:0007669"/>
    <property type="project" value="UniProtKB-KW"/>
</dbReference>
<dbReference type="SUPFAM" id="SSF57850">
    <property type="entry name" value="RING/U-box"/>
    <property type="match status" value="1"/>
</dbReference>
<organism evidence="4">
    <name type="scientific">Spongospora subterranea</name>
    <dbReference type="NCBI Taxonomy" id="70186"/>
    <lineage>
        <taxon>Eukaryota</taxon>
        <taxon>Sar</taxon>
        <taxon>Rhizaria</taxon>
        <taxon>Endomyxa</taxon>
        <taxon>Phytomyxea</taxon>
        <taxon>Plasmodiophorida</taxon>
        <taxon>Plasmodiophoridae</taxon>
        <taxon>Spongospora</taxon>
    </lineage>
</organism>
<accession>A0A0H5QNI2</accession>
<feature type="coiled-coil region" evidence="2">
    <location>
        <begin position="268"/>
        <end position="327"/>
    </location>
</feature>
<evidence type="ECO:0000256" key="1">
    <source>
        <dbReference type="PROSITE-ProRule" id="PRU00175"/>
    </source>
</evidence>